<dbReference type="GO" id="GO:0005634">
    <property type="term" value="C:nucleus"/>
    <property type="evidence" value="ECO:0000318"/>
    <property type="project" value="GO_Central"/>
</dbReference>
<dbReference type="Gramene" id="Solyc08g067170.2.1">
    <property type="protein sequence ID" value="Solyc08g067170.2.1"/>
    <property type="gene ID" value="Solyc08g067170.2"/>
</dbReference>
<organism evidence="2">
    <name type="scientific">Solanum lycopersicum</name>
    <name type="common">Tomato</name>
    <name type="synonym">Lycopersicon esculentum</name>
    <dbReference type="NCBI Taxonomy" id="4081"/>
    <lineage>
        <taxon>Eukaryota</taxon>
        <taxon>Viridiplantae</taxon>
        <taxon>Streptophyta</taxon>
        <taxon>Embryophyta</taxon>
        <taxon>Tracheophyta</taxon>
        <taxon>Spermatophyta</taxon>
        <taxon>Magnoliopsida</taxon>
        <taxon>eudicotyledons</taxon>
        <taxon>Gunneridae</taxon>
        <taxon>Pentapetalae</taxon>
        <taxon>asterids</taxon>
        <taxon>lamiids</taxon>
        <taxon>Solanales</taxon>
        <taxon>Solanaceae</taxon>
        <taxon>Solanoideae</taxon>
        <taxon>Solaneae</taxon>
        <taxon>Solanum</taxon>
        <taxon>Solanum subgen. Lycopersicon</taxon>
    </lineage>
</organism>
<dbReference type="Gene3D" id="1.25.10.10">
    <property type="entry name" value="Leucine-rich Repeat Variant"/>
    <property type="match status" value="2"/>
</dbReference>
<name>A0A3Q7IKI7_SOLLC</name>
<sequence>MAVSSSTNRADTPFADITHFRSLIGALQYLAITRPDIQFAVNRVAQHMHQPSEHDYHCLKRILRYIFGTLGRGLLIRPEDLELRGFSDSDWANDKNDRKSTSRFLVFLGTNLISWCTKKQPKVSQSSTETEYRALALLATETMRGEAIAECLSELQSESHENQQKALLTLVSITKVSPQNRNLLAQTKGVVSTLLSLSMSPSSTTIQLLALSVLFNLSLNPNLKQTLADMEKILFLNSVILSSTSAEPSRIAASLLCSLAMLDKNKAKFGVAGTVEALVKVISRPRGPASHHFLSTLAELVQFHGNCTVAVRSGAVPVLIKLVEDSDCQDLAGTSLAILCLLARFEEGLTALKEMDKIVALLIEILKGKCTLSKEGAADILLRLFDESEGCIRDALRLPEFSSVLADLSVRGSVIAREKASLLMKKLMEANMDVVYGDTGNKTAAYLQWI</sequence>
<dbReference type="Pfam" id="PF25598">
    <property type="entry name" value="ARM_PUB"/>
    <property type="match status" value="1"/>
</dbReference>
<dbReference type="OMA" id="NEGCLAD"/>
<evidence type="ECO:0000259" key="1">
    <source>
        <dbReference type="Pfam" id="PF25598"/>
    </source>
</evidence>
<reference evidence="2" key="1">
    <citation type="journal article" date="2012" name="Nature">
        <title>The tomato genome sequence provides insights into fleshy fruit evolution.</title>
        <authorList>
            <consortium name="Tomato Genome Consortium"/>
        </authorList>
    </citation>
    <scope>NUCLEOTIDE SEQUENCE [LARGE SCALE GENOMIC DNA]</scope>
    <source>
        <strain evidence="2">cv. Heinz 1706</strain>
    </source>
</reference>
<dbReference type="EnsemblPlants" id="Solyc08g067170.2.1">
    <property type="protein sequence ID" value="Solyc08g067170.2.1"/>
    <property type="gene ID" value="Solyc08g067170.2"/>
</dbReference>
<protein>
    <recommendedName>
        <fullName evidence="1">U-box domain-containing protein</fullName>
    </recommendedName>
</protein>
<keyword evidence="3" id="KW-1185">Reference proteome</keyword>
<proteinExistence type="predicted"/>
<evidence type="ECO:0000313" key="3">
    <source>
        <dbReference type="Proteomes" id="UP000004994"/>
    </source>
</evidence>
<dbReference type="InterPro" id="IPR016024">
    <property type="entry name" value="ARM-type_fold"/>
</dbReference>
<dbReference type="STRING" id="4081.A0A3Q7IKI7"/>
<dbReference type="PaxDb" id="4081-Solyc08g067170.1.1"/>
<dbReference type="Proteomes" id="UP000004994">
    <property type="component" value="Chromosome 8"/>
</dbReference>
<dbReference type="AlphaFoldDB" id="A0A3Q7IKI7"/>
<dbReference type="SUPFAM" id="SSF48371">
    <property type="entry name" value="ARM repeat"/>
    <property type="match status" value="1"/>
</dbReference>
<accession>A0A3Q7IKI7</accession>
<evidence type="ECO:0000313" key="2">
    <source>
        <dbReference type="EnsemblPlants" id="Solyc08g067170.2.1"/>
    </source>
</evidence>
<dbReference type="InterPro" id="IPR011989">
    <property type="entry name" value="ARM-like"/>
</dbReference>
<dbReference type="GO" id="GO:0005737">
    <property type="term" value="C:cytoplasm"/>
    <property type="evidence" value="ECO:0000318"/>
    <property type="project" value="GO_Central"/>
</dbReference>
<dbReference type="PANTHER" id="PTHR11439">
    <property type="entry name" value="GAG-POL-RELATED RETROTRANSPOSON"/>
    <property type="match status" value="1"/>
</dbReference>
<feature type="domain" description="U-box" evidence="1">
    <location>
        <begin position="148"/>
        <end position="432"/>
    </location>
</feature>
<dbReference type="PANTHER" id="PTHR11439:SF467">
    <property type="entry name" value="INTEGRASE CATALYTIC DOMAIN-CONTAINING PROTEIN"/>
    <property type="match status" value="1"/>
</dbReference>
<reference evidence="2" key="2">
    <citation type="submission" date="2019-01" db="UniProtKB">
        <authorList>
            <consortium name="EnsemblPlants"/>
        </authorList>
    </citation>
    <scope>IDENTIFICATION</scope>
    <source>
        <strain evidence="2">cv. Heinz 1706</strain>
    </source>
</reference>
<dbReference type="CDD" id="cd09272">
    <property type="entry name" value="RNase_HI_RT_Ty1"/>
    <property type="match status" value="1"/>
</dbReference>
<dbReference type="InterPro" id="IPR058678">
    <property type="entry name" value="ARM_PUB"/>
</dbReference>
<dbReference type="InParanoid" id="A0A3Q7IKI7"/>